<dbReference type="EMBL" id="BAABLX010000011">
    <property type="protein sequence ID" value="GAA4940200.1"/>
    <property type="molecule type" value="Genomic_DNA"/>
</dbReference>
<gene>
    <name evidence="2" type="ORF">GCM10025791_18100</name>
</gene>
<feature type="domain" description="ATPase BadF/BadG/BcrA/BcrD type" evidence="1">
    <location>
        <begin position="5"/>
        <end position="281"/>
    </location>
</feature>
<comment type="caution">
    <text evidence="2">The sequence shown here is derived from an EMBL/GenBank/DDBJ whole genome shotgun (WGS) entry which is preliminary data.</text>
</comment>
<evidence type="ECO:0000313" key="2">
    <source>
        <dbReference type="EMBL" id="GAA4940200.1"/>
    </source>
</evidence>
<proteinExistence type="predicted"/>
<reference evidence="3" key="1">
    <citation type="journal article" date="2019" name="Int. J. Syst. Evol. Microbiol.">
        <title>The Global Catalogue of Microorganisms (GCM) 10K type strain sequencing project: providing services to taxonomists for standard genome sequencing and annotation.</title>
        <authorList>
            <consortium name="The Broad Institute Genomics Platform"/>
            <consortium name="The Broad Institute Genome Sequencing Center for Infectious Disease"/>
            <person name="Wu L."/>
            <person name="Ma J."/>
        </authorList>
    </citation>
    <scope>NUCLEOTIDE SEQUENCE [LARGE SCALE GENOMIC DNA]</scope>
    <source>
        <strain evidence="3">JCM 19134</strain>
    </source>
</reference>
<dbReference type="InterPro" id="IPR043129">
    <property type="entry name" value="ATPase_NBD"/>
</dbReference>
<dbReference type="InterPro" id="IPR052519">
    <property type="entry name" value="Euk-type_GlcNAc_Kinase"/>
</dbReference>
<protein>
    <submittedName>
        <fullName evidence="2">BadF/BadG/BcrA/BcrD ATPase family protein</fullName>
    </submittedName>
</protein>
<accession>A0AAV3U2Q2</accession>
<dbReference type="SUPFAM" id="SSF53067">
    <property type="entry name" value="Actin-like ATPase domain"/>
    <property type="match status" value="2"/>
</dbReference>
<organism evidence="2 3">
    <name type="scientific">Halioxenophilus aromaticivorans</name>
    <dbReference type="NCBI Taxonomy" id="1306992"/>
    <lineage>
        <taxon>Bacteria</taxon>
        <taxon>Pseudomonadati</taxon>
        <taxon>Pseudomonadota</taxon>
        <taxon>Gammaproteobacteria</taxon>
        <taxon>Alteromonadales</taxon>
        <taxon>Alteromonadaceae</taxon>
        <taxon>Halioxenophilus</taxon>
    </lineage>
</organism>
<dbReference type="CDD" id="cd24082">
    <property type="entry name" value="ASKHA_NBD_GspK-like"/>
    <property type="match status" value="1"/>
</dbReference>
<evidence type="ECO:0000313" key="3">
    <source>
        <dbReference type="Proteomes" id="UP001409585"/>
    </source>
</evidence>
<dbReference type="InterPro" id="IPR002731">
    <property type="entry name" value="ATPase_BadF"/>
</dbReference>
<dbReference type="Gene3D" id="3.30.420.40">
    <property type="match status" value="2"/>
</dbReference>
<dbReference type="PANTHER" id="PTHR43190:SF3">
    <property type="entry name" value="N-ACETYL-D-GLUCOSAMINE KINASE"/>
    <property type="match status" value="1"/>
</dbReference>
<dbReference type="AlphaFoldDB" id="A0AAV3U2Q2"/>
<dbReference type="RefSeq" id="WP_345420466.1">
    <property type="nucleotide sequence ID" value="NZ_AP031496.1"/>
</dbReference>
<evidence type="ECO:0000259" key="1">
    <source>
        <dbReference type="Pfam" id="PF01869"/>
    </source>
</evidence>
<dbReference type="Pfam" id="PF01869">
    <property type="entry name" value="BcrAD_BadFG"/>
    <property type="match status" value="1"/>
</dbReference>
<sequence>MTFFLGVDGGGSTCRARLENSAGEVLGAANTGPANLASEPGRALANIEAAINQAIAAAGDQFSLADYQHTQCVLGLAGYNMARGQRGIDGWQSPFEHTYITSDMHIACAGAHAGADGAIIITGTGSAAFVQHAGQHQQLGGYGLTLGDQASGAWLGAQSIEYLLQMFDGLIPACKFLKAVQSQIQCHDGESVFENYSAAVPAQFASLAPTVFQYAEQSELALAIIQEACDYVEKLVARVQSMGAVRVALTGGMSKALQAYLSPAVQRALSSPGTSPLAGAIILAKNLHVAEAKPC</sequence>
<keyword evidence="3" id="KW-1185">Reference proteome</keyword>
<dbReference type="PANTHER" id="PTHR43190">
    <property type="entry name" value="N-ACETYL-D-GLUCOSAMINE KINASE"/>
    <property type="match status" value="1"/>
</dbReference>
<name>A0AAV3U2Q2_9ALTE</name>
<dbReference type="Proteomes" id="UP001409585">
    <property type="component" value="Unassembled WGS sequence"/>
</dbReference>